<evidence type="ECO:0000313" key="4">
    <source>
        <dbReference type="Proteomes" id="UP000007814"/>
    </source>
</evidence>
<evidence type="ECO:0000313" key="3">
    <source>
        <dbReference type="EMBL" id="EJN85670.1"/>
    </source>
</evidence>
<comment type="caution">
    <text evidence="3">The sequence shown here is derived from an EMBL/GenBank/DDBJ whole genome shotgun (WGS) entry which is preliminary data.</text>
</comment>
<feature type="non-terminal residue" evidence="3">
    <location>
        <position position="297"/>
    </location>
</feature>
<dbReference type="GO" id="GO:0006783">
    <property type="term" value="P:heme biosynthetic process"/>
    <property type="evidence" value="ECO:0007669"/>
    <property type="project" value="InterPro"/>
</dbReference>
<protein>
    <submittedName>
        <fullName evidence="3">Putative ferrochelatase</fullName>
    </submittedName>
</protein>
<dbReference type="eggNOG" id="COG0276">
    <property type="taxonomic scope" value="Bacteria"/>
</dbReference>
<accession>J2ZSU5</accession>
<dbReference type="PANTHER" id="PTHR11108:SF1">
    <property type="entry name" value="FERROCHELATASE, MITOCHONDRIAL"/>
    <property type="match status" value="1"/>
</dbReference>
<gene>
    <name evidence="3" type="ORF">HMPREF1129_2476</name>
</gene>
<dbReference type="CDD" id="cd03411">
    <property type="entry name" value="Ferrochelatase_N"/>
    <property type="match status" value="1"/>
</dbReference>
<reference evidence="3 4" key="1">
    <citation type="submission" date="2012-07" db="EMBL/GenBank/DDBJ databases">
        <authorList>
            <person name="Durkin A.S."/>
            <person name="McCorrison J."/>
            <person name="Torralba M."/>
            <person name="Gillis M."/>
            <person name="Methe B."/>
            <person name="Sutton G."/>
            <person name="Nelson K.E."/>
        </authorList>
    </citation>
    <scope>NUCLEOTIDE SEQUENCE [LARGE SCALE GENOMIC DNA]</scope>
    <source>
        <strain evidence="4">ATCC 12104 / DSM 43013 / CCUG 2238 / JCM 8349 / NCTC 10301 / Howell 279</strain>
    </source>
</reference>
<dbReference type="PANTHER" id="PTHR11108">
    <property type="entry name" value="FERROCHELATASE"/>
    <property type="match status" value="1"/>
</dbReference>
<dbReference type="RefSeq" id="WP_003780639.1">
    <property type="nucleotide sequence ID" value="NZ_ALJK01000049.1"/>
</dbReference>
<dbReference type="GO" id="GO:0004325">
    <property type="term" value="F:ferrochelatase activity"/>
    <property type="evidence" value="ECO:0007669"/>
    <property type="project" value="InterPro"/>
</dbReference>
<sequence length="297" mass="30323">MTDAAAPVPDLSGIPASIPATDPLAPYDAVLLLSYGGPRRPEDVLPFMRNATAGRGVPDSRLLEVSGHYQGFGGASPINARNAELRDALQARLTERGSTLPVVVGNRNWHPFVSQALRELADTGARHVLALPTAAFGSYSGCRQYREDLAGAAALLAAGADGSTGDGFEADAAARVGGEGGAPVDLTVDKTRPYYNTPGLLEANVDAIVEAYGALAEQGVAAADVRLVLVTHSIPLGMETSSAPTPESDGASESAGAGQPAGRPAGPREPGVAADLSTEVSYVAQHRALAAILVPEV</sequence>
<proteinExistence type="inferred from homology"/>
<dbReference type="EMBL" id="ALJK01000049">
    <property type="protein sequence ID" value="EJN85670.1"/>
    <property type="molecule type" value="Genomic_DNA"/>
</dbReference>
<comment type="similarity">
    <text evidence="1">Belongs to the ferrochelatase family.</text>
</comment>
<dbReference type="SUPFAM" id="SSF53800">
    <property type="entry name" value="Chelatase"/>
    <property type="match status" value="1"/>
</dbReference>
<dbReference type="Gene3D" id="3.40.50.1400">
    <property type="match status" value="1"/>
</dbReference>
<dbReference type="InterPro" id="IPR033659">
    <property type="entry name" value="Ferrochelatase_N"/>
</dbReference>
<name>J2ZSU5_ACTNH</name>
<dbReference type="InterPro" id="IPR001015">
    <property type="entry name" value="Ferrochelatase"/>
</dbReference>
<organism evidence="3 4">
    <name type="scientific">Actinomyces naeslundii (strain ATCC 12104 / DSM 43013 / CCUG 2238 / JCM 8349 / NCTC 10301 / Howell 279)</name>
    <dbReference type="NCBI Taxonomy" id="1115803"/>
    <lineage>
        <taxon>Bacteria</taxon>
        <taxon>Bacillati</taxon>
        <taxon>Actinomycetota</taxon>
        <taxon>Actinomycetes</taxon>
        <taxon>Actinomycetales</taxon>
        <taxon>Actinomycetaceae</taxon>
        <taxon>Actinomyces</taxon>
    </lineage>
</organism>
<dbReference type="AlphaFoldDB" id="J2ZSU5"/>
<feature type="compositionally biased region" description="Low complexity" evidence="2">
    <location>
        <begin position="255"/>
        <end position="273"/>
    </location>
</feature>
<evidence type="ECO:0000256" key="1">
    <source>
        <dbReference type="RuleBase" id="RU004185"/>
    </source>
</evidence>
<dbReference type="Proteomes" id="UP000007814">
    <property type="component" value="Unassembled WGS sequence"/>
</dbReference>
<feature type="region of interest" description="Disordered" evidence="2">
    <location>
        <begin position="237"/>
        <end position="273"/>
    </location>
</feature>
<dbReference type="Pfam" id="PF00762">
    <property type="entry name" value="Ferrochelatase"/>
    <property type="match status" value="1"/>
</dbReference>
<evidence type="ECO:0000256" key="2">
    <source>
        <dbReference type="SAM" id="MobiDB-lite"/>
    </source>
</evidence>